<dbReference type="Proteomes" id="UP000004129">
    <property type="component" value="Unassembled WGS sequence"/>
</dbReference>
<dbReference type="InterPro" id="IPR014149">
    <property type="entry name" value="Conjug-transfer_TrbB"/>
</dbReference>
<dbReference type="GO" id="GO:0005737">
    <property type="term" value="C:cytoplasm"/>
    <property type="evidence" value="ECO:0007669"/>
    <property type="project" value="InterPro"/>
</dbReference>
<dbReference type="Pfam" id="PF00437">
    <property type="entry name" value="T2SSE"/>
    <property type="match status" value="1"/>
</dbReference>
<evidence type="ECO:0000259" key="2">
    <source>
        <dbReference type="Pfam" id="PF00437"/>
    </source>
</evidence>
<dbReference type="STRING" id="679201.HMPREF9334_00385"/>
<evidence type="ECO:0000313" key="3">
    <source>
        <dbReference type="EMBL" id="EHG22349.1"/>
    </source>
</evidence>
<evidence type="ECO:0000256" key="1">
    <source>
        <dbReference type="ARBA" id="ARBA00006611"/>
    </source>
</evidence>
<dbReference type="Gene3D" id="3.30.450.90">
    <property type="match status" value="1"/>
</dbReference>
<sequence>MNRNSERYNITMDALITSMKAIMPFMQDKNVFEVYVNPDGKIWTDSLGKGRSYTGKNMSPEDTRGIIIAVAALTEQLVVSDRPALDAEIPANSFFPKCRFEGNLPNIVSAPTINIRKHPENIFTLENYVEQGTLTQQQYDFLVDAIHHKKNIIAAGGTKSGKTTFLNAILAEISKLDDRVILIEDTPELQCSAIDCVQMRATPSFSMEDCLKQVLRMTPDRIVVGEVRSGEALALLDAWSTGHGGGCSTVHSNSAVDTLLRLENMTARVSRNPQQATIAQAVHYIVYLKYIGKMRKVQEILEIERWDPASKKYVYHAIN</sequence>
<dbReference type="HOGENOM" id="CLU_005379_3_0_9"/>
<dbReference type="PANTHER" id="PTHR30486">
    <property type="entry name" value="TWITCHING MOTILITY PROTEIN PILT"/>
    <property type="match status" value="1"/>
</dbReference>
<keyword evidence="4" id="KW-1185">Reference proteome</keyword>
<dbReference type="CDD" id="cd01130">
    <property type="entry name" value="VirB11-like_ATPase"/>
    <property type="match status" value="1"/>
</dbReference>
<comment type="similarity">
    <text evidence="1">Belongs to the GSP E family.</text>
</comment>
<gene>
    <name evidence="3" type="ORF">HMPREF9334_00385</name>
</gene>
<dbReference type="GO" id="GO:0016887">
    <property type="term" value="F:ATP hydrolysis activity"/>
    <property type="evidence" value="ECO:0007669"/>
    <property type="project" value="InterPro"/>
</dbReference>
<proteinExistence type="inferred from homology"/>
<dbReference type="eggNOG" id="COG4962">
    <property type="taxonomic scope" value="Bacteria"/>
</dbReference>
<reference evidence="3 4" key="1">
    <citation type="submission" date="2011-08" db="EMBL/GenBank/DDBJ databases">
        <title>The Genome Sequence of Selenomonas infelix ATCC 43532.</title>
        <authorList>
            <consortium name="The Broad Institute Genome Sequencing Platform"/>
            <person name="Earl A."/>
            <person name="Ward D."/>
            <person name="Feldgarden M."/>
            <person name="Gevers D."/>
            <person name="Izard J."/>
            <person name="Blanton J.M."/>
            <person name="Baranova O.V."/>
            <person name="Dewhirst F.E."/>
            <person name="Young S.K."/>
            <person name="Zeng Q."/>
            <person name="Gargeya S."/>
            <person name="Fitzgerald M."/>
            <person name="Haas B."/>
            <person name="Abouelleil A."/>
            <person name="Alvarado L."/>
            <person name="Arachchi H.M."/>
            <person name="Berlin A."/>
            <person name="Brown A."/>
            <person name="Chapman S.B."/>
            <person name="Chen Z."/>
            <person name="Dunbar C."/>
            <person name="Freedman E."/>
            <person name="Gearin G."/>
            <person name="Gellesch M."/>
            <person name="Goldberg J."/>
            <person name="Griggs A."/>
            <person name="Gujja S."/>
            <person name="Heiman D."/>
            <person name="Howarth C."/>
            <person name="Larson L."/>
            <person name="Lui A."/>
            <person name="MacDonald P.J.P."/>
            <person name="Montmayeur A."/>
            <person name="Murphy C."/>
            <person name="Neiman D."/>
            <person name="Pearson M."/>
            <person name="Priest M."/>
            <person name="Roberts A."/>
            <person name="Saif S."/>
            <person name="Shea T."/>
            <person name="Shenoy N."/>
            <person name="Sisk P."/>
            <person name="Stolte C."/>
            <person name="Sykes S."/>
            <person name="Wortman J."/>
            <person name="Nusbaum C."/>
            <person name="Birren B."/>
        </authorList>
    </citation>
    <scope>NUCLEOTIDE SEQUENCE [LARGE SCALE GENOMIC DNA]</scope>
    <source>
        <strain evidence="3 4">ATCC 43532</strain>
    </source>
</reference>
<dbReference type="InterPro" id="IPR001482">
    <property type="entry name" value="T2SS/T4SS_dom"/>
</dbReference>
<name>G5GMA4_9FIRM</name>
<dbReference type="GO" id="GO:0005524">
    <property type="term" value="F:ATP binding"/>
    <property type="evidence" value="ECO:0007669"/>
    <property type="project" value="InterPro"/>
</dbReference>
<organism evidence="3 4">
    <name type="scientific">Selenomonas infelix ATCC 43532</name>
    <dbReference type="NCBI Taxonomy" id="679201"/>
    <lineage>
        <taxon>Bacteria</taxon>
        <taxon>Bacillati</taxon>
        <taxon>Bacillota</taxon>
        <taxon>Negativicutes</taxon>
        <taxon>Selenomonadales</taxon>
        <taxon>Selenomonadaceae</taxon>
        <taxon>Selenomonas</taxon>
    </lineage>
</organism>
<protein>
    <recommendedName>
        <fullName evidence="2">Bacterial type II secretion system protein E domain-containing protein</fullName>
    </recommendedName>
</protein>
<dbReference type="EMBL" id="ACZM01000003">
    <property type="protein sequence ID" value="EHG22349.1"/>
    <property type="molecule type" value="Genomic_DNA"/>
</dbReference>
<dbReference type="InterPro" id="IPR050921">
    <property type="entry name" value="T4SS_GSP_E_ATPase"/>
</dbReference>
<dbReference type="Gene3D" id="3.40.50.300">
    <property type="entry name" value="P-loop containing nucleotide triphosphate hydrolases"/>
    <property type="match status" value="1"/>
</dbReference>
<dbReference type="RefSeq" id="WP_006691835.1">
    <property type="nucleotide sequence ID" value="NZ_JH376797.1"/>
</dbReference>
<dbReference type="InterPro" id="IPR027417">
    <property type="entry name" value="P-loop_NTPase"/>
</dbReference>
<dbReference type="PANTHER" id="PTHR30486:SF6">
    <property type="entry name" value="TYPE IV PILUS RETRACTATION ATPASE PILT"/>
    <property type="match status" value="1"/>
</dbReference>
<evidence type="ECO:0000313" key="4">
    <source>
        <dbReference type="Proteomes" id="UP000004129"/>
    </source>
</evidence>
<comment type="caution">
    <text evidence="3">The sequence shown here is derived from an EMBL/GenBank/DDBJ whole genome shotgun (WGS) entry which is preliminary data.</text>
</comment>
<feature type="domain" description="Bacterial type II secretion system protein E" evidence="2">
    <location>
        <begin position="103"/>
        <end position="286"/>
    </location>
</feature>
<dbReference type="SUPFAM" id="SSF52540">
    <property type="entry name" value="P-loop containing nucleoside triphosphate hydrolases"/>
    <property type="match status" value="1"/>
</dbReference>
<dbReference type="OrthoDB" id="9810761at2"/>
<accession>G5GMA4</accession>
<dbReference type="PATRIC" id="fig|679201.3.peg.386"/>
<dbReference type="AlphaFoldDB" id="G5GMA4"/>
<dbReference type="NCBIfam" id="TIGR02782">
    <property type="entry name" value="TrbB_P"/>
    <property type="match status" value="1"/>
</dbReference>